<sequence length="28" mass="3173">LYAQRLVARKHYDMDNAKKLALELAGLA</sequence>
<protein>
    <submittedName>
        <fullName evidence="1">Putative vinylacetyl-CoA delta-isomerase</fullName>
    </submittedName>
</protein>
<dbReference type="Proteomes" id="UP000008363">
    <property type="component" value="Unassembled WGS sequence"/>
</dbReference>
<feature type="non-terminal residue" evidence="1">
    <location>
        <position position="1"/>
    </location>
</feature>
<proteinExistence type="predicted"/>
<dbReference type="AlphaFoldDB" id="K6W1B3"/>
<dbReference type="EMBL" id="BAHC01000198">
    <property type="protein sequence ID" value="GAB92960.1"/>
    <property type="molecule type" value="Genomic_DNA"/>
</dbReference>
<dbReference type="STRING" id="1108045.GORHZ_198_00010"/>
<organism evidence="1 2">
    <name type="scientific">Gordonia rhizosphera NBRC 16068</name>
    <dbReference type="NCBI Taxonomy" id="1108045"/>
    <lineage>
        <taxon>Bacteria</taxon>
        <taxon>Bacillati</taxon>
        <taxon>Actinomycetota</taxon>
        <taxon>Actinomycetes</taxon>
        <taxon>Mycobacteriales</taxon>
        <taxon>Gordoniaceae</taxon>
        <taxon>Gordonia</taxon>
    </lineage>
</organism>
<keyword evidence="1" id="KW-0413">Isomerase</keyword>
<evidence type="ECO:0000313" key="1">
    <source>
        <dbReference type="EMBL" id="GAB92960.1"/>
    </source>
</evidence>
<reference evidence="1 2" key="1">
    <citation type="submission" date="2012-08" db="EMBL/GenBank/DDBJ databases">
        <title>Whole genome shotgun sequence of Gordonia rhizosphera NBRC 16068.</title>
        <authorList>
            <person name="Takarada H."/>
            <person name="Isaki S."/>
            <person name="Hosoyama A."/>
            <person name="Tsuchikane K."/>
            <person name="Katsumata H."/>
            <person name="Baba S."/>
            <person name="Ohji S."/>
            <person name="Yamazaki S."/>
            <person name="Fujita N."/>
        </authorList>
    </citation>
    <scope>NUCLEOTIDE SEQUENCE [LARGE SCALE GENOMIC DNA]</scope>
    <source>
        <strain evidence="1 2">NBRC 16068</strain>
    </source>
</reference>
<name>K6W1B3_9ACTN</name>
<keyword evidence="2" id="KW-1185">Reference proteome</keyword>
<accession>K6W1B3</accession>
<evidence type="ECO:0000313" key="2">
    <source>
        <dbReference type="Proteomes" id="UP000008363"/>
    </source>
</evidence>
<gene>
    <name evidence="1" type="ORF">GORHZ_198_00010</name>
</gene>
<dbReference type="GO" id="GO:0016853">
    <property type="term" value="F:isomerase activity"/>
    <property type="evidence" value="ECO:0007669"/>
    <property type="project" value="UniProtKB-KW"/>
</dbReference>
<comment type="caution">
    <text evidence="1">The sequence shown here is derived from an EMBL/GenBank/DDBJ whole genome shotgun (WGS) entry which is preliminary data.</text>
</comment>